<keyword evidence="3" id="KW-1185">Reference proteome</keyword>
<organism evidence="2 3">
    <name type="scientific">Streptomyces flavofungini</name>
    <dbReference type="NCBI Taxonomy" id="68200"/>
    <lineage>
        <taxon>Bacteria</taxon>
        <taxon>Bacillati</taxon>
        <taxon>Actinomycetota</taxon>
        <taxon>Actinomycetes</taxon>
        <taxon>Kitasatosporales</taxon>
        <taxon>Streptomycetaceae</taxon>
        <taxon>Streptomyces</taxon>
    </lineage>
</organism>
<evidence type="ECO:0000313" key="2">
    <source>
        <dbReference type="EMBL" id="MBJ3806028.1"/>
    </source>
</evidence>
<evidence type="ECO:0008006" key="4">
    <source>
        <dbReference type="Google" id="ProtNLM"/>
    </source>
</evidence>
<reference evidence="2 3" key="1">
    <citation type="submission" date="2020-12" db="EMBL/GenBank/DDBJ databases">
        <title>Streptomyces typhae sp. nov., a novel endophytic actinomycete isolated from the root of cattail pollen (Typha angustifolia L.).</title>
        <authorList>
            <person name="Peng C."/>
            <person name="Liu C."/>
        </authorList>
    </citation>
    <scope>NUCLEOTIDE SEQUENCE [LARGE SCALE GENOMIC DNA]</scope>
    <source>
        <strain evidence="2 3">JCM 4753</strain>
    </source>
</reference>
<proteinExistence type="predicted"/>
<dbReference type="Proteomes" id="UP000634780">
    <property type="component" value="Unassembled WGS sequence"/>
</dbReference>
<gene>
    <name evidence="2" type="ORF">JGB26_02630</name>
</gene>
<evidence type="ECO:0000313" key="3">
    <source>
        <dbReference type="Proteomes" id="UP000634780"/>
    </source>
</evidence>
<feature type="region of interest" description="Disordered" evidence="1">
    <location>
        <begin position="33"/>
        <end position="53"/>
    </location>
</feature>
<sequence>MGSAKLEAREKSGKGLRDVFSVVREKGDWHLVIFDDRPSSPGKSRSSTDQRGL</sequence>
<protein>
    <recommendedName>
        <fullName evidence="4">Transposase</fullName>
    </recommendedName>
</protein>
<dbReference type="RefSeq" id="WP_190118620.1">
    <property type="nucleotide sequence ID" value="NZ_BMVR01000011.1"/>
</dbReference>
<accession>A0ABS0WYL7</accession>
<name>A0ABS0WYL7_9ACTN</name>
<comment type="caution">
    <text evidence="2">The sequence shown here is derived from an EMBL/GenBank/DDBJ whole genome shotgun (WGS) entry which is preliminary data.</text>
</comment>
<evidence type="ECO:0000256" key="1">
    <source>
        <dbReference type="SAM" id="MobiDB-lite"/>
    </source>
</evidence>
<dbReference type="EMBL" id="JAEKOZ010000001">
    <property type="protein sequence ID" value="MBJ3806028.1"/>
    <property type="molecule type" value="Genomic_DNA"/>
</dbReference>